<keyword evidence="3" id="KW-1185">Reference proteome</keyword>
<sequence length="228" mass="25746">MDFLVFLGIIFGIIFGAVKGCESLHSSSHGVNLICCSLDAPLIETCEYTSFCREHCSCFLTITQHLECAFKNTSDSKKFKFLDHQTSAGSQISCRDPNLPNPTVPYTVVIEEADEKKTYEFLLGMCGYHVTSLTLQTYSQLFDQLDFSTCFPDLASFQIISPTRKLASFQKSLKNLRNLTVLSLVNVDFEFWLSEPPFIENLNYLHIENSTLSEIPKWFAKSQAISDS</sequence>
<evidence type="ECO:0000313" key="2">
    <source>
        <dbReference type="EMBL" id="CAI5439388.1"/>
    </source>
</evidence>
<gene>
    <name evidence="2" type="ORF">CAMP_LOCUS2025</name>
</gene>
<protein>
    <submittedName>
        <fullName evidence="2">Uncharacterized protein</fullName>
    </submittedName>
</protein>
<dbReference type="Proteomes" id="UP001152747">
    <property type="component" value="Unassembled WGS sequence"/>
</dbReference>
<dbReference type="AlphaFoldDB" id="A0A9P1MWH7"/>
<dbReference type="Gene3D" id="3.80.10.10">
    <property type="entry name" value="Ribonuclease Inhibitor"/>
    <property type="match status" value="1"/>
</dbReference>
<evidence type="ECO:0000256" key="1">
    <source>
        <dbReference type="SAM" id="SignalP"/>
    </source>
</evidence>
<organism evidence="2 3">
    <name type="scientific">Caenorhabditis angaria</name>
    <dbReference type="NCBI Taxonomy" id="860376"/>
    <lineage>
        <taxon>Eukaryota</taxon>
        <taxon>Metazoa</taxon>
        <taxon>Ecdysozoa</taxon>
        <taxon>Nematoda</taxon>
        <taxon>Chromadorea</taxon>
        <taxon>Rhabditida</taxon>
        <taxon>Rhabditina</taxon>
        <taxon>Rhabditomorpha</taxon>
        <taxon>Rhabditoidea</taxon>
        <taxon>Rhabditidae</taxon>
        <taxon>Peloderinae</taxon>
        <taxon>Caenorhabditis</taxon>
    </lineage>
</organism>
<reference evidence="2" key="1">
    <citation type="submission" date="2022-11" db="EMBL/GenBank/DDBJ databases">
        <authorList>
            <person name="Kikuchi T."/>
        </authorList>
    </citation>
    <scope>NUCLEOTIDE SEQUENCE</scope>
    <source>
        <strain evidence="2">PS1010</strain>
    </source>
</reference>
<accession>A0A9P1MWH7</accession>
<evidence type="ECO:0000313" key="3">
    <source>
        <dbReference type="Proteomes" id="UP001152747"/>
    </source>
</evidence>
<dbReference type="InterPro" id="IPR032675">
    <property type="entry name" value="LRR_dom_sf"/>
</dbReference>
<proteinExistence type="predicted"/>
<feature type="chain" id="PRO_5040487415" evidence="1">
    <location>
        <begin position="21"/>
        <end position="228"/>
    </location>
</feature>
<name>A0A9P1MWH7_9PELO</name>
<comment type="caution">
    <text evidence="2">The sequence shown here is derived from an EMBL/GenBank/DDBJ whole genome shotgun (WGS) entry which is preliminary data.</text>
</comment>
<dbReference type="EMBL" id="CANHGI010000001">
    <property type="protein sequence ID" value="CAI5439388.1"/>
    <property type="molecule type" value="Genomic_DNA"/>
</dbReference>
<keyword evidence="1" id="KW-0732">Signal</keyword>
<feature type="signal peptide" evidence="1">
    <location>
        <begin position="1"/>
        <end position="20"/>
    </location>
</feature>